<name>A0A4Y4DML3_GLUUR</name>
<dbReference type="OrthoDB" id="4608673at2"/>
<dbReference type="InterPro" id="IPR014748">
    <property type="entry name" value="Enoyl-CoA_hydra_C"/>
</dbReference>
<dbReference type="InterPro" id="IPR001753">
    <property type="entry name" value="Enoyl-CoA_hydra/iso"/>
</dbReference>
<keyword evidence="3" id="KW-1185">Reference proteome</keyword>
<dbReference type="InterPro" id="IPR029045">
    <property type="entry name" value="ClpP/crotonase-like_dom_sf"/>
</dbReference>
<dbReference type="PANTHER" id="PTHR42964">
    <property type="entry name" value="ENOYL-COA HYDRATASE"/>
    <property type="match status" value="1"/>
</dbReference>
<evidence type="ECO:0000256" key="1">
    <source>
        <dbReference type="ARBA" id="ARBA00005254"/>
    </source>
</evidence>
<dbReference type="AlphaFoldDB" id="A0A4Y4DML3"/>
<dbReference type="RefSeq" id="WP_141361461.1">
    <property type="nucleotide sequence ID" value="NZ_BAAAJL010000003.1"/>
</dbReference>
<dbReference type="Gene3D" id="3.90.226.10">
    <property type="entry name" value="2-enoyl-CoA Hydratase, Chain A, domain 1"/>
    <property type="match status" value="1"/>
</dbReference>
<dbReference type="Pfam" id="PF00378">
    <property type="entry name" value="ECH_1"/>
    <property type="match status" value="1"/>
</dbReference>
<evidence type="ECO:0000313" key="2">
    <source>
        <dbReference type="EMBL" id="GED04885.1"/>
    </source>
</evidence>
<dbReference type="CDD" id="cd06558">
    <property type="entry name" value="crotonase-like"/>
    <property type="match status" value="1"/>
</dbReference>
<dbReference type="Gene3D" id="1.10.12.10">
    <property type="entry name" value="Lyase 2-enoyl-coa Hydratase, Chain A, domain 2"/>
    <property type="match status" value="1"/>
</dbReference>
<organism evidence="2 3">
    <name type="scientific">Glutamicibacter uratoxydans</name>
    <name type="common">Arthrobacter uratoxydans</name>
    <dbReference type="NCBI Taxonomy" id="43667"/>
    <lineage>
        <taxon>Bacteria</taxon>
        <taxon>Bacillati</taxon>
        <taxon>Actinomycetota</taxon>
        <taxon>Actinomycetes</taxon>
        <taxon>Micrococcales</taxon>
        <taxon>Micrococcaceae</taxon>
        <taxon>Glutamicibacter</taxon>
    </lineage>
</organism>
<protein>
    <submittedName>
        <fullName evidence="2">Enoyl-CoA hydratase</fullName>
    </submittedName>
</protein>
<dbReference type="EMBL" id="BJNY01000002">
    <property type="protein sequence ID" value="GED04885.1"/>
    <property type="molecule type" value="Genomic_DNA"/>
</dbReference>
<dbReference type="PANTHER" id="PTHR42964:SF1">
    <property type="entry name" value="POLYKETIDE BIOSYNTHESIS ENOYL-COA HYDRATASE PKSH-RELATED"/>
    <property type="match status" value="1"/>
</dbReference>
<evidence type="ECO:0000313" key="3">
    <source>
        <dbReference type="Proteomes" id="UP000316612"/>
    </source>
</evidence>
<dbReference type="Proteomes" id="UP000316612">
    <property type="component" value="Unassembled WGS sequence"/>
</dbReference>
<comment type="caution">
    <text evidence="2">The sequence shown here is derived from an EMBL/GenBank/DDBJ whole genome shotgun (WGS) entry which is preliminary data.</text>
</comment>
<dbReference type="SUPFAM" id="SSF52096">
    <property type="entry name" value="ClpP/crotonase"/>
    <property type="match status" value="1"/>
</dbReference>
<gene>
    <name evidence="2" type="ORF">AUR04nite_04170</name>
</gene>
<sequence>MSTKPTPNIEVHRRSGTATVLLQNPAQRNALTKEMCLQLVGALAGLSADPDVDVVVLRGDGANFSAGIAIDQMEQVLFDRDQDGDLVNHLDLLDRTLRECAKPTIAAVQGLCFGGAWQVAAACDIQLASNDVAVAITPAKIGLVFPRAGIERLVQRVGEDRAKYLLLTGAKITAAQADAWGLFTTVVHAEEFEDQLAALIAQLQANSPYALLRMKEALSLAAQGIDHPGHDQWWATLWEENAANPDLVEGRAAFLERRPARFGESTGEK</sequence>
<dbReference type="GO" id="GO:0003824">
    <property type="term" value="F:catalytic activity"/>
    <property type="evidence" value="ECO:0007669"/>
    <property type="project" value="UniProtKB-ARBA"/>
</dbReference>
<comment type="similarity">
    <text evidence="1">Belongs to the enoyl-CoA hydratase/isomerase family.</text>
</comment>
<dbReference type="InterPro" id="IPR051683">
    <property type="entry name" value="Enoyl-CoA_Hydratase/Isomerase"/>
</dbReference>
<proteinExistence type="inferred from homology"/>
<accession>A0A4Y4DML3</accession>
<reference evidence="2 3" key="1">
    <citation type="submission" date="2019-06" db="EMBL/GenBank/DDBJ databases">
        <title>Whole genome shotgun sequence of Glutamicibacter uratoxydans NBRC 15515.</title>
        <authorList>
            <person name="Hosoyama A."/>
            <person name="Uohara A."/>
            <person name="Ohji S."/>
            <person name="Ichikawa N."/>
        </authorList>
    </citation>
    <scope>NUCLEOTIDE SEQUENCE [LARGE SCALE GENOMIC DNA]</scope>
    <source>
        <strain evidence="2 3">NBRC 15515</strain>
    </source>
</reference>